<evidence type="ECO:0000313" key="3">
    <source>
        <dbReference type="Proteomes" id="UP000823388"/>
    </source>
</evidence>
<accession>A0A8T0MN95</accession>
<evidence type="ECO:0000256" key="1">
    <source>
        <dbReference type="SAM" id="MobiDB-lite"/>
    </source>
</evidence>
<dbReference type="EMBL" id="CM029054">
    <property type="protein sequence ID" value="KAG2536769.1"/>
    <property type="molecule type" value="Genomic_DNA"/>
</dbReference>
<keyword evidence="3" id="KW-1185">Reference proteome</keyword>
<sequence length="520" mass="55915">MASTPSTATNSESAAIDALSERMDRMLWRMEETLARMSSAPATVASATAARVPSSTSSLAPPTSPVALDVSETGSSASSALPSSRASPTPLAALATNSPSPTASTTSAPTTMATTSAASPTPAAPSATSTAVPPTPVASSAVSTTTSRKFFAPTPATTPSSARDTTVMPTTCVPTTASTPPTTAVAISFRLPMPPFLAAQKKIAKRMRREQCLRTAAFGVVGATQEARTSAAAMRCRAGASVRRLRRPRHHGCLRPRRRGSGALGPRVRARRRRLCRHRRGDGRGDGVLRLWVRPGRARLRRYSHGHGVRRPQALQLRRARTVASMDTNSKLLGLRPRPRRRALRHGHRRLRRRRRQNQRRRRASTPSPACAGCQPCPTSSMASPLRCTTTPPASTAYQDTGSVVDWSTQAILSRNAPKVFDAMLSHPLFVFWFSAATSVMLLHAVATDQDATYSSVSLCADKPASMDQSRKAYLKYGETSQSAGHKVLHQAVSAWFQLHSEPFIRELNSGNYQAIYEST</sequence>
<reference evidence="2" key="1">
    <citation type="submission" date="2020-05" db="EMBL/GenBank/DDBJ databases">
        <title>WGS assembly of Panicum virgatum.</title>
        <authorList>
            <person name="Lovell J.T."/>
            <person name="Jenkins J."/>
            <person name="Shu S."/>
            <person name="Juenger T.E."/>
            <person name="Schmutz J."/>
        </authorList>
    </citation>
    <scope>NUCLEOTIDE SEQUENCE</scope>
    <source>
        <strain evidence="2">AP13</strain>
    </source>
</reference>
<feature type="region of interest" description="Disordered" evidence="1">
    <location>
        <begin position="50"/>
        <end position="179"/>
    </location>
</feature>
<evidence type="ECO:0000313" key="2">
    <source>
        <dbReference type="EMBL" id="KAG2536769.1"/>
    </source>
</evidence>
<feature type="compositionally biased region" description="Basic residues" evidence="1">
    <location>
        <begin position="337"/>
        <end position="364"/>
    </location>
</feature>
<gene>
    <name evidence="2" type="ORF">PVAP13_9NG219400</name>
</gene>
<feature type="compositionally biased region" description="Low complexity" evidence="1">
    <location>
        <begin position="165"/>
        <end position="179"/>
    </location>
</feature>
<dbReference type="AlphaFoldDB" id="A0A8T0MN95"/>
<name>A0A8T0MN95_PANVG</name>
<protein>
    <submittedName>
        <fullName evidence="2">Uncharacterized protein</fullName>
    </submittedName>
</protein>
<dbReference type="Proteomes" id="UP000823388">
    <property type="component" value="Chromosome 9N"/>
</dbReference>
<feature type="compositionally biased region" description="Low complexity" evidence="1">
    <location>
        <begin position="75"/>
        <end position="147"/>
    </location>
</feature>
<proteinExistence type="predicted"/>
<feature type="compositionally biased region" description="Low complexity" evidence="1">
    <location>
        <begin position="50"/>
        <end position="68"/>
    </location>
</feature>
<feature type="compositionally biased region" description="Polar residues" evidence="1">
    <location>
        <begin position="155"/>
        <end position="164"/>
    </location>
</feature>
<comment type="caution">
    <text evidence="2">The sequence shown here is derived from an EMBL/GenBank/DDBJ whole genome shotgun (WGS) entry which is preliminary data.</text>
</comment>
<organism evidence="2 3">
    <name type="scientific">Panicum virgatum</name>
    <name type="common">Blackwell switchgrass</name>
    <dbReference type="NCBI Taxonomy" id="38727"/>
    <lineage>
        <taxon>Eukaryota</taxon>
        <taxon>Viridiplantae</taxon>
        <taxon>Streptophyta</taxon>
        <taxon>Embryophyta</taxon>
        <taxon>Tracheophyta</taxon>
        <taxon>Spermatophyta</taxon>
        <taxon>Magnoliopsida</taxon>
        <taxon>Liliopsida</taxon>
        <taxon>Poales</taxon>
        <taxon>Poaceae</taxon>
        <taxon>PACMAD clade</taxon>
        <taxon>Panicoideae</taxon>
        <taxon>Panicodae</taxon>
        <taxon>Paniceae</taxon>
        <taxon>Panicinae</taxon>
        <taxon>Panicum</taxon>
        <taxon>Panicum sect. Hiantes</taxon>
    </lineage>
</organism>
<feature type="region of interest" description="Disordered" evidence="1">
    <location>
        <begin position="336"/>
        <end position="384"/>
    </location>
</feature>